<reference evidence="1" key="1">
    <citation type="journal article" date="2021" name="New Phytol.">
        <title>Evolutionary innovations through gain and loss of genes in the ectomycorrhizal Boletales.</title>
        <authorList>
            <person name="Wu G."/>
            <person name="Miyauchi S."/>
            <person name="Morin E."/>
            <person name="Kuo A."/>
            <person name="Drula E."/>
            <person name="Varga T."/>
            <person name="Kohler A."/>
            <person name="Feng B."/>
            <person name="Cao Y."/>
            <person name="Lipzen A."/>
            <person name="Daum C."/>
            <person name="Hundley H."/>
            <person name="Pangilinan J."/>
            <person name="Johnson J."/>
            <person name="Barry K."/>
            <person name="LaButti K."/>
            <person name="Ng V."/>
            <person name="Ahrendt S."/>
            <person name="Min B."/>
            <person name="Choi I.G."/>
            <person name="Park H."/>
            <person name="Plett J.M."/>
            <person name="Magnuson J."/>
            <person name="Spatafora J.W."/>
            <person name="Nagy L.G."/>
            <person name="Henrissat B."/>
            <person name="Grigoriev I.V."/>
            <person name="Yang Z.L."/>
            <person name="Xu J."/>
            <person name="Martin F.M."/>
        </authorList>
    </citation>
    <scope>NUCLEOTIDE SEQUENCE</scope>
    <source>
        <strain evidence="1">ATCC 28755</strain>
    </source>
</reference>
<dbReference type="Proteomes" id="UP000790377">
    <property type="component" value="Unassembled WGS sequence"/>
</dbReference>
<gene>
    <name evidence="1" type="ORF">BJ138DRAFT_1018935</name>
</gene>
<accession>A0ACB7ZTW6</accession>
<keyword evidence="2" id="KW-1185">Reference proteome</keyword>
<protein>
    <submittedName>
        <fullName evidence="1">Cytochrome P450</fullName>
    </submittedName>
</protein>
<proteinExistence type="predicted"/>
<comment type="caution">
    <text evidence="1">The sequence shown here is derived from an EMBL/GenBank/DDBJ whole genome shotgun (WGS) entry which is preliminary data.</text>
</comment>
<sequence>MIDKSQAIRLFYETLAEFRWIVGMLVVASLAMLLHKVLVSSAKGAPLPPGPPARRFWEKSLPSANMARALANLVTEYGPVISIRQGSEVTVIIAAWEIMEKAGSALVDRPRSIAVGEILARGMLILLSSGDRFRRLRRAVHTHLQPEAAETFQPLQMESAQVVILDILDDPKRHQDHARRYAASVILRVTYGKTTPTSINDPEIRRIQNISRHFQAAISPGAYLVGRFPLLRYFPGYTKELDQCHYEDIQLFTEQVDRVKGEMACYSSSAPQHSSRTPIITGFKSSTDVMAYLAGSLFGAGSDTASTSFNTPSVAKYLCTQQENDIAYTVIGQRIHFNFPSI</sequence>
<name>A0ACB7ZTW6_9AGAM</name>
<evidence type="ECO:0000313" key="2">
    <source>
        <dbReference type="Proteomes" id="UP000790377"/>
    </source>
</evidence>
<organism evidence="1 2">
    <name type="scientific">Hygrophoropsis aurantiaca</name>
    <dbReference type="NCBI Taxonomy" id="72124"/>
    <lineage>
        <taxon>Eukaryota</taxon>
        <taxon>Fungi</taxon>
        <taxon>Dikarya</taxon>
        <taxon>Basidiomycota</taxon>
        <taxon>Agaricomycotina</taxon>
        <taxon>Agaricomycetes</taxon>
        <taxon>Agaricomycetidae</taxon>
        <taxon>Boletales</taxon>
        <taxon>Coniophorineae</taxon>
        <taxon>Hygrophoropsidaceae</taxon>
        <taxon>Hygrophoropsis</taxon>
    </lineage>
</organism>
<evidence type="ECO:0000313" key="1">
    <source>
        <dbReference type="EMBL" id="KAH7904596.1"/>
    </source>
</evidence>
<dbReference type="EMBL" id="MU268420">
    <property type="protein sequence ID" value="KAH7904596.1"/>
    <property type="molecule type" value="Genomic_DNA"/>
</dbReference>